<accession>A0A0L0EY89</accession>
<gene>
    <name evidence="1" type="ORF">SARC_18026</name>
</gene>
<evidence type="ECO:0000313" key="2">
    <source>
        <dbReference type="Proteomes" id="UP000054560"/>
    </source>
</evidence>
<proteinExistence type="predicted"/>
<organism evidence="1 2">
    <name type="scientific">Sphaeroforma arctica JP610</name>
    <dbReference type="NCBI Taxonomy" id="667725"/>
    <lineage>
        <taxon>Eukaryota</taxon>
        <taxon>Ichthyosporea</taxon>
        <taxon>Ichthyophonida</taxon>
        <taxon>Sphaeroforma</taxon>
    </lineage>
</organism>
<dbReference type="RefSeq" id="XP_014143364.1">
    <property type="nucleotide sequence ID" value="XM_014287889.1"/>
</dbReference>
<dbReference type="Proteomes" id="UP000054560">
    <property type="component" value="Unassembled WGS sequence"/>
</dbReference>
<feature type="non-terminal residue" evidence="1">
    <location>
        <position position="46"/>
    </location>
</feature>
<dbReference type="AlphaFoldDB" id="A0A0L0EY89"/>
<reference evidence="1 2" key="1">
    <citation type="submission" date="2011-02" db="EMBL/GenBank/DDBJ databases">
        <title>The Genome Sequence of Sphaeroforma arctica JP610.</title>
        <authorList>
            <consortium name="The Broad Institute Genome Sequencing Platform"/>
            <person name="Russ C."/>
            <person name="Cuomo C."/>
            <person name="Young S.K."/>
            <person name="Zeng Q."/>
            <person name="Gargeya S."/>
            <person name="Alvarado L."/>
            <person name="Berlin A."/>
            <person name="Chapman S.B."/>
            <person name="Chen Z."/>
            <person name="Freedman E."/>
            <person name="Gellesch M."/>
            <person name="Goldberg J."/>
            <person name="Griggs A."/>
            <person name="Gujja S."/>
            <person name="Heilman E."/>
            <person name="Heiman D."/>
            <person name="Howarth C."/>
            <person name="Mehta T."/>
            <person name="Neiman D."/>
            <person name="Pearson M."/>
            <person name="Roberts A."/>
            <person name="Saif S."/>
            <person name="Shea T."/>
            <person name="Shenoy N."/>
            <person name="Sisk P."/>
            <person name="Stolte C."/>
            <person name="Sykes S."/>
            <person name="White J."/>
            <person name="Yandava C."/>
            <person name="Burger G."/>
            <person name="Gray M.W."/>
            <person name="Holland P.W.H."/>
            <person name="King N."/>
            <person name="Lang F.B.F."/>
            <person name="Roger A.J."/>
            <person name="Ruiz-Trillo I."/>
            <person name="Haas B."/>
            <person name="Nusbaum C."/>
            <person name="Birren B."/>
        </authorList>
    </citation>
    <scope>NUCLEOTIDE SEQUENCE [LARGE SCALE GENOMIC DNA]</scope>
    <source>
        <strain evidence="1 2">JP610</strain>
    </source>
</reference>
<dbReference type="EMBL" id="KQ254855">
    <property type="protein sequence ID" value="KNC69462.1"/>
    <property type="molecule type" value="Genomic_DNA"/>
</dbReference>
<sequence>MIFCGIWDLEAAFEAEVAPVLSDMEKEDFNTVAKTFLTHMESFDLY</sequence>
<keyword evidence="2" id="KW-1185">Reference proteome</keyword>
<evidence type="ECO:0000313" key="1">
    <source>
        <dbReference type="EMBL" id="KNC69462.1"/>
    </source>
</evidence>
<name>A0A0L0EY89_9EUKA</name>
<protein>
    <submittedName>
        <fullName evidence="1">Uncharacterized protein</fullName>
    </submittedName>
</protein>
<dbReference type="GeneID" id="25918530"/>